<dbReference type="VEuPathDB" id="VectorBase:AALB20_030934"/>
<feature type="compositionally biased region" description="Basic residues" evidence="1">
    <location>
        <begin position="459"/>
        <end position="468"/>
    </location>
</feature>
<feature type="region of interest" description="Disordered" evidence="1">
    <location>
        <begin position="586"/>
        <end position="648"/>
    </location>
</feature>
<reference evidence="2 3" key="1">
    <citation type="journal article" date="2017" name="G3 (Bethesda)">
        <title>The Physical Genome Mapping of Anopheles albimanus Corrected Scaffold Misassemblies and Identified Interarm Rearrangements in Genus Anopheles.</title>
        <authorList>
            <person name="Artemov G.N."/>
            <person name="Peery A.N."/>
            <person name="Jiang X."/>
            <person name="Tu Z."/>
            <person name="Stegniy V.N."/>
            <person name="Sharakhova M.V."/>
            <person name="Sharakhov I.V."/>
        </authorList>
    </citation>
    <scope>NUCLEOTIDE SEQUENCE [LARGE SCALE GENOMIC DNA]</scope>
    <source>
        <strain evidence="2 3">ALBI9_A</strain>
    </source>
</reference>
<organism evidence="2 3">
    <name type="scientific">Anopheles albimanus</name>
    <name type="common">New world malaria mosquito</name>
    <dbReference type="NCBI Taxonomy" id="7167"/>
    <lineage>
        <taxon>Eukaryota</taxon>
        <taxon>Metazoa</taxon>
        <taxon>Ecdysozoa</taxon>
        <taxon>Arthropoda</taxon>
        <taxon>Hexapoda</taxon>
        <taxon>Insecta</taxon>
        <taxon>Pterygota</taxon>
        <taxon>Neoptera</taxon>
        <taxon>Endopterygota</taxon>
        <taxon>Diptera</taxon>
        <taxon>Nematocera</taxon>
        <taxon>Culicoidea</taxon>
        <taxon>Culicidae</taxon>
        <taxon>Anophelinae</taxon>
        <taxon>Anopheles</taxon>
    </lineage>
</organism>
<feature type="compositionally biased region" description="Low complexity" evidence="1">
    <location>
        <begin position="500"/>
        <end position="523"/>
    </location>
</feature>
<sequence length="767" mass="77319">MINACLECQNLIEENRRLMNLAASASAVGSGGGAMYAISSGMLLHGGSGSGSLSTLGMGIPNGAGGGGSGGNGSYTNVESVILQTQVETLQWQLKQVDSSRHMYRAVMEEVVRFLDRCYRSLDALQAAGQIGRSKSVLQVSGANGVTANGGSKAAGQQHHGTTINHNHHHHNHHHHDSDSSSASSPRARSSTNLIEGPKAYTKASMSGGNGRLEQQQQQQSLSLINASGVAPTALHEDDCNVPPSPASSYSTFRDFTWRRSPKRTQTLPISSNEVDPEKLAQEAFRLLRTVQNLLNTQEPTLAQSTNALDSLISSTAASSCGSSTTLTGVGLSTSGNGITGGGSGSVLGSSMPTLTGINGAGAGGAPTAGAAAAAAAAASTVHTVNGAGGTGGGGGLAGSGLVNTRSTVGFSRKLNMRGSRLSVRSSTADSVHSTSSSAKTETDEDSTDRPSPPLLLSHQHHHHHHLLLQHQNQMANGGHGGAGGGGAGPGSIVGGPIGGSSSSTSSTSSNSSSCSSSTTSGNGHHHHHNHHTNRYSANIERIKEMMISSSAEDESGFSSMNSFQEIGLPLINSTMISSIGSVDSAGHHGAVGSSASSADGAGSNNSGSGVEGGTDSTGSGAASGGGGGGGGTGTGSNSGPFGMSDDSSVLRENTVIPTNAGSTVISSNSANRLGIPSSPARTTVSTTGSTSSIHSPATTTSSSTNVTTGSNGPTVNGSPLRATQNSSYEHHTHFVNHRRWDSAPVVPPKLKIHTGETDTVSRVLWV</sequence>
<feature type="region of interest" description="Disordered" evidence="1">
    <location>
        <begin position="148"/>
        <end position="222"/>
    </location>
</feature>
<feature type="compositionally biased region" description="Low complexity" evidence="1">
    <location>
        <begin position="180"/>
        <end position="191"/>
    </location>
</feature>
<feature type="compositionally biased region" description="Gly residues" evidence="1">
    <location>
        <begin position="478"/>
        <end position="499"/>
    </location>
</feature>
<dbReference type="Proteomes" id="UP000069272">
    <property type="component" value="Chromosome 3L"/>
</dbReference>
<feature type="compositionally biased region" description="Low complexity" evidence="1">
    <location>
        <begin position="426"/>
        <end position="439"/>
    </location>
</feature>
<evidence type="ECO:0000313" key="2">
    <source>
        <dbReference type="EnsemblMetazoa" id="AALB005916-PA"/>
    </source>
</evidence>
<dbReference type="EnsemblMetazoa" id="AALB005916-RA">
    <property type="protein sequence ID" value="AALB005916-PA"/>
    <property type="gene ID" value="AALB005916"/>
</dbReference>
<protein>
    <submittedName>
        <fullName evidence="2">Uncharacterized protein</fullName>
    </submittedName>
</protein>
<feature type="compositionally biased region" description="Basic residues" evidence="1">
    <location>
        <begin position="524"/>
        <end position="534"/>
    </location>
</feature>
<feature type="compositionally biased region" description="Polar residues" evidence="1">
    <location>
        <begin position="661"/>
        <end position="672"/>
    </location>
</feature>
<evidence type="ECO:0000256" key="1">
    <source>
        <dbReference type="SAM" id="MobiDB-lite"/>
    </source>
</evidence>
<feature type="compositionally biased region" description="Low complexity" evidence="1">
    <location>
        <begin position="683"/>
        <end position="719"/>
    </location>
</feature>
<feature type="compositionally biased region" description="Basic residues" evidence="1">
    <location>
        <begin position="166"/>
        <end position="175"/>
    </location>
</feature>
<feature type="compositionally biased region" description="Low complexity" evidence="1">
    <location>
        <begin position="586"/>
        <end position="621"/>
    </location>
</feature>
<reference evidence="2" key="2">
    <citation type="submission" date="2022-08" db="UniProtKB">
        <authorList>
            <consortium name="EnsemblMetazoa"/>
        </authorList>
    </citation>
    <scope>IDENTIFICATION</scope>
    <source>
        <strain evidence="2">STECLA/ALBI9_A</strain>
    </source>
</reference>
<feature type="compositionally biased region" description="Gly residues" evidence="1">
    <location>
        <begin position="622"/>
        <end position="637"/>
    </location>
</feature>
<proteinExistence type="predicted"/>
<feature type="region of interest" description="Disordered" evidence="1">
    <location>
        <begin position="661"/>
        <end position="726"/>
    </location>
</feature>
<name>A0A182FHC2_ANOAL</name>
<accession>A0A182FHC2</accession>
<keyword evidence="3" id="KW-1185">Reference proteome</keyword>
<feature type="region of interest" description="Disordered" evidence="1">
    <location>
        <begin position="419"/>
        <end position="534"/>
    </location>
</feature>
<evidence type="ECO:0000313" key="3">
    <source>
        <dbReference type="Proteomes" id="UP000069272"/>
    </source>
</evidence>
<dbReference type="VEuPathDB" id="VectorBase:AALB005916"/>
<dbReference type="AlphaFoldDB" id="A0A182FHC2"/>